<dbReference type="InterPro" id="IPR033467">
    <property type="entry name" value="Tesmin/TSO1-like_CXC"/>
</dbReference>
<dbReference type="Proteomes" id="UP001497516">
    <property type="component" value="Chromosome 6"/>
</dbReference>
<dbReference type="InterPro" id="IPR044522">
    <property type="entry name" value="TSO1-like"/>
</dbReference>
<feature type="domain" description="CRC" evidence="5">
    <location>
        <begin position="437"/>
        <end position="562"/>
    </location>
</feature>
<gene>
    <name evidence="6" type="ORF">LTRI10_LOCUS36970</name>
</gene>
<feature type="region of interest" description="Disordered" evidence="4">
    <location>
        <begin position="354"/>
        <end position="375"/>
    </location>
</feature>
<protein>
    <recommendedName>
        <fullName evidence="5">CRC domain-containing protein</fullName>
    </recommendedName>
</protein>
<dbReference type="PROSITE" id="PS50890">
    <property type="entry name" value="PUA"/>
    <property type="match status" value="1"/>
</dbReference>
<keyword evidence="7" id="KW-1185">Reference proteome</keyword>
<dbReference type="InterPro" id="IPR005172">
    <property type="entry name" value="CRC"/>
</dbReference>
<evidence type="ECO:0000256" key="2">
    <source>
        <dbReference type="ARBA" id="ARBA00007267"/>
    </source>
</evidence>
<name>A0AAV2FEB1_9ROSI</name>
<evidence type="ECO:0000313" key="7">
    <source>
        <dbReference type="Proteomes" id="UP001497516"/>
    </source>
</evidence>
<feature type="compositionally biased region" description="Low complexity" evidence="4">
    <location>
        <begin position="359"/>
        <end position="369"/>
    </location>
</feature>
<comment type="subcellular location">
    <subcellularLocation>
        <location evidence="1">Nucleus</location>
    </subcellularLocation>
</comment>
<feature type="compositionally biased region" description="Low complexity" evidence="4">
    <location>
        <begin position="714"/>
        <end position="726"/>
    </location>
</feature>
<dbReference type="PANTHER" id="PTHR46159">
    <property type="entry name" value="PROTEIN TESMIN/TSO1-LIKE CXC 2"/>
    <property type="match status" value="1"/>
</dbReference>
<evidence type="ECO:0000256" key="4">
    <source>
        <dbReference type="SAM" id="MobiDB-lite"/>
    </source>
</evidence>
<dbReference type="PANTHER" id="PTHR46159:SF12">
    <property type="entry name" value="PROTEIN TESMIN_TSO1-LIKE CXC 3-RELATED"/>
    <property type="match status" value="1"/>
</dbReference>
<comment type="similarity">
    <text evidence="2">Belongs to the lin-54 family.</text>
</comment>
<proteinExistence type="inferred from homology"/>
<dbReference type="GO" id="GO:0003700">
    <property type="term" value="F:DNA-binding transcription factor activity"/>
    <property type="evidence" value="ECO:0007669"/>
    <property type="project" value="InterPro"/>
</dbReference>
<keyword evidence="3" id="KW-0539">Nucleus</keyword>
<accession>A0AAV2FEB1</accession>
<evidence type="ECO:0000256" key="1">
    <source>
        <dbReference type="ARBA" id="ARBA00004123"/>
    </source>
</evidence>
<dbReference type="GO" id="GO:0005634">
    <property type="term" value="C:nucleus"/>
    <property type="evidence" value="ECO:0007669"/>
    <property type="project" value="UniProtKB-SubCell"/>
</dbReference>
<evidence type="ECO:0000259" key="5">
    <source>
        <dbReference type="PROSITE" id="PS51634"/>
    </source>
</evidence>
<dbReference type="SMART" id="SM01114">
    <property type="entry name" value="CXC"/>
    <property type="match status" value="2"/>
</dbReference>
<dbReference type="AlphaFoldDB" id="A0AAV2FEB1"/>
<feature type="region of interest" description="Disordered" evidence="4">
    <location>
        <begin position="686"/>
        <end position="750"/>
    </location>
</feature>
<reference evidence="6 7" key="1">
    <citation type="submission" date="2024-04" db="EMBL/GenBank/DDBJ databases">
        <authorList>
            <person name="Fracassetti M."/>
        </authorList>
    </citation>
    <scope>NUCLEOTIDE SEQUENCE [LARGE SCALE GENOMIC DNA]</scope>
</reference>
<dbReference type="Pfam" id="PF03638">
    <property type="entry name" value="TCR"/>
    <property type="match status" value="2"/>
</dbReference>
<dbReference type="EMBL" id="OZ034819">
    <property type="protein sequence ID" value="CAL1396615.1"/>
    <property type="molecule type" value="Genomic_DNA"/>
</dbReference>
<evidence type="ECO:0000256" key="3">
    <source>
        <dbReference type="ARBA" id="ARBA00023242"/>
    </source>
</evidence>
<dbReference type="PROSITE" id="PS51634">
    <property type="entry name" value="CRC"/>
    <property type="match status" value="1"/>
</dbReference>
<organism evidence="6 7">
    <name type="scientific">Linum trigynum</name>
    <dbReference type="NCBI Taxonomy" id="586398"/>
    <lineage>
        <taxon>Eukaryota</taxon>
        <taxon>Viridiplantae</taxon>
        <taxon>Streptophyta</taxon>
        <taxon>Embryophyta</taxon>
        <taxon>Tracheophyta</taxon>
        <taxon>Spermatophyta</taxon>
        <taxon>Magnoliopsida</taxon>
        <taxon>eudicotyledons</taxon>
        <taxon>Gunneridae</taxon>
        <taxon>Pentapetalae</taxon>
        <taxon>rosids</taxon>
        <taxon>fabids</taxon>
        <taxon>Malpighiales</taxon>
        <taxon>Linaceae</taxon>
        <taxon>Linum</taxon>
    </lineage>
</organism>
<sequence>MDTPQKTQIAASPLSKFEESPVFNYINSLSPIKPVKSLNITQTFHSLSFSSLPSIFTSPHVTSHKESRFLKRHSFPDPSRLELSSDAVKKVDDGNEGIAVDVVHLYDDRSSQPQENYDSVVFISDASVDLPKSLEYDCGSPGVQQKPQQVGVFESGGQFTSEASQKSEPRGLEAYQTRQQSNDGAAECDWDSLIDAADLLIFNSPADTEAYKGLMQKQLGPNAVFSASLTDLHIPADDSVGQQEMEGPSTQPGETILVKEDNKNNGMSSNSEAAAAASNLYRGMRRRCLDFEMVGTRRKNPMATQEQIEEKIASEDNKQLVPFNPSSDSSKIIVPGIGLHLNSLAISSNNRRNSVNEALSSGPSLPSSDDSFHSPTTAQEFLESLTLASMERGLDPTENDVALAEDVSPASAYLVNEQFGPGSPKKKRRKVEGEPEACKRCNCKKSKCLKLYCECFAAGVYCIEPCSCQDCFNKPIHEDTVLSTRKQIESRNPLAFAPKVIRTSEPGHEIGDESTKTPASARHKRGCNCKKSSCLKKYCECYQGGVGCSINCRCEGCKNAFGRKDGSVLPETETEPEDDTEAKEKNALEISAKQNDNQTIEEQNMNSGLPATPLQFSRTLVQMPYSSSAIIKPPRSLLGIGSSSSNGLYQTHNFGKPSIFKTQSKLENRPFQGICDDDIPEILRGSSFSPGMGIKVSSSPNSKRVSPPHHNNLGTSTSASSTSPGRRSGRKKLILQSIPSFPSLTPTQMK</sequence>
<feature type="compositionally biased region" description="Polar residues" evidence="4">
    <location>
        <begin position="737"/>
        <end position="750"/>
    </location>
</feature>
<evidence type="ECO:0000313" key="6">
    <source>
        <dbReference type="EMBL" id="CAL1396615.1"/>
    </source>
</evidence>